<dbReference type="EMBL" id="MT774395">
    <property type="protein sequence ID" value="QOR56654.1"/>
    <property type="molecule type" value="Genomic_DNA"/>
</dbReference>
<evidence type="ECO:0000256" key="1">
    <source>
        <dbReference type="SAM" id="MobiDB-lite"/>
    </source>
</evidence>
<sequence>MEDNKFMIGAPKMNAMTYGSMDTVQNIPTTSERKLLVLEYDYDIPTNLADIYTRKGSTETLEEKDSNYDWSKIFNFAAGVALTPNAGIAIKGGYDIYTDQLGQSIVEKAIETNIRSLEGDLARKELRTMQSIEFLKDYEEKLQKLNLIQHTGEGNPLEAAQLLTYLDQNALTYELLIRGNSKLAPLYYDGFETNSITGEKTTSIGLQVDPKKVPLWDRLMLSISTMFDNKAEAYEEYVKTGYGDAILNIKPKESVWNNPDRTGIINSLLKVYDDTITSQELKIQKIKDRQNILKEGSWFFDPNLISPEFREKVNNNEFAWGDLESYPYAIPQLGSSLGEIASTVETATLGRLVSMAAKSAAKRGNPYSAALLAIGEFGLNAANSYYQRTQETNAEVFDAYLNNIVNQMDSGNLDVDKILDQGIEKLLARGINTDEMTMPLILEDMLLYNIKTDDPNFENIKLSAYNGLDNIFTSNMALGVWDAMDMALYSYGGKLAVKSAKELLKQGGKGLAKATRLTKVADIADKFIDNRINKALYRMASKDVFKANKYRDVLNTVVGLGTKLGVTAFGEGTEEGQQYLIQRDYELSSKYDPKKMTLLDAFFKNFQYGAEANMALMGLHPDEALNNDKELEQNMKVGALIGLLMGGAGTTISDGHQLIRDVKSNKMLRNMAAYDISNKEEDVKVDRWYNAVKKGYTQDVIQNLQDIRDRFTPEGLTQEDIDEDIKKARQLESIYYNPNVSENLELLGIKVGSEEHKTFAKNAMKAYDLERVFNSQAKEANKKLTEKVNQIYSSDEFRNSVDEYWDNLFLVEREAWGAKENLISTVKDAQYTFTTLNVLNKLKRQLKDMQSFIAQAKKNGLDVSDESIASVIYHINRKQKLLKDAVKKDIRMFEELKNIFGINTDPELEQLIADENILVGLLSKAVNRRAAYLNGVVLRTDMNRRADFNIRNWSQLSEQEQQEVRDRYTKEAQDNGQEAPSDRSIIARYNRDVLQNDIIDESVNATRKYANDIIKADLDRYTLNDRSYSEVSEIEDAQNEDTQDTQMTSEEEPDFTPTGLGDNSGSQIASTDLDVKLREEETSLVEDVYTESEEDKLTAKDEETGDIEEMDISDLVTVADDAEDVSNERTVDDITEEEITRDTKDDTQDKIDMENLMDASNFRDPDDDFGLTSDDNPFLDPQTEPEIPDAIKATMIEDQPEELPFIDPVALERSANKAFPDAEDYFIDNQGRMFLNGKEVTKEQIEKENLAEQYSDDSTKTLSEKANEQEKEKGIVPGLSSSTSIMNSWLVGRTLFYRPDATKPMDLPFKVKGAKNIHSGKELGEAMGDPNFLSDAKVYFVPGPTMSSNEAAFDPNDPTTYRNAAVYMIIDKNGEIYAAAYRSNAKAAIDYQHRLGSVPKESKAAEDLNTLAAQKEKIVSFYLEKCKKDKNGKYILPEEGLTHVVPTQVNVSNGTFNNQKDGNKPIFRKLSECKTFQIPLDPNKILTECTFGYGVGGIQVGYKADPFAIKQLGTDEVLASSGGFAGKMAIFPKPSATPRGRYTVPVYLSEKFFRDESIKKPSDIKLRSHDEAGNPTPNGSYSNFMEYVLDLITDGDPYGVLPLIVNQGEKTRLSAKKQEEVQFLAKKQLGFDPETELFYFASPRSDRNGLYFRTDVPLSEVKTNPMARKAILWYMMLNYHWNMDKNVLSQSLPERLRDLAIRVLKPGDEKLVLYPGELEFTLAELGISEKEGKLVKDKVAPPAIAWVVNSGKLLTDMGDYAFRDGFIYAEDITVNEAQTPVSVSTEPVSVAQPVETKPEPVKEPEVQPEKSVEEKVEEQPKVKPTSENRQSRRAKAQELVKSLKQPDASAPKVARYMTSEEREQFAASLGQKVSKENFVYLYDLDGKPQMFIKSMLEKVFKEVGLEPTFYVTGMYSTEENEVNRISQDLREAKSWLMDKLGLSVDQVMVFNGIMRAASNGPRVYGVTRLATNGIGNIILGQGAGKGIQYHEAWHYINLLVHSPRERLIVYDDYVKHHPEYKNTSINEVEEAMAEDFRSWAIVQNAKWYNIGYLTIKLFRAIKDFVKSMFNISDSLYTTIYKGINKGRYSQYELNSVSMEEFHKAFTDNGTFFSIPGVPQDRLKNMPSIINPDVFYNVLDSLTSTLLSVFNVRQASDISKLTENLDYIPSIIEGNMMAGLTPEENEQLIEEVLDNWDIFRKEMAEQLSTLNIKAEEVEVDKNGDTEGQNNDERYDRVAFEFSKKLNMSFNAKLFFYSIPKMEYDKNKELVPVVDPIFGLNMTESFDVSWNKIMENLWDIERWEDLESRCLRLGNADPFFKSLYNYISGDNKPDENTCTQILTTIKSAKNEMTSIEFKEAFEKANSRIQDEDLVLDVKTSMRAKAGKWRILDSSLLRLLNKYPRQWGKLFYVSGMIDKSNPNKFEIDLDKLEDLNVDFMLIKEKIDEIAAPFTSKRPKAITFTEDDIRKASVTAKEELVNWLNGIGIDVDIKSIDYLLYGMKSMNPKLPTIEGFDKMYTLLNDSSKGNIRNQILGNLDALSKGETKLLKLNNPFPVTEDSFILKLAIAHGKSHPNPSEFSVTGPNNTTVYPITQNNYMSDRIRWFNTDPSEVSKTRKAVYNRHSILLLALEDGSKLNLSTFIAVRNEDNRTSRDYFLISPVEDYISKMVLAHNDRILLPTMADKKTWYSISGVKLFHDMLSKSRLIERQTDTGIQVQYVDDQMYHYSDDTLQTFADYLLDEFNAVEQYYTDKSQVELNPNLAIDNYHGKIKNGKMDNMGNGGYFRYFSSIRMRGEDGNYKYIPLNLMIYAWSKFDYDNNQNQMPTRLKQLKNTLFGDRDTLFDMINATLQDKVQEELDFLVDKGIIKKYVSGEYENILIPSNMLDDYHERSRSLPNGDSSKRSKPAALYSLIANHVANLMVSIIEVEKAFVGDPAYYKWKRDKKQPWIIVERSVDKIKRLGSVLSTGDNLRTYWGDGDPRNNSKFTVLHMSDNEVGSIKFDEYKKMFTAAEVMKHIQRTNPNIDQKRLVNMVSKENINNTMKTLNAKVKKAIEDSVARQIAAYGIDENGRGRINQADAAVYIRPALYKRIVQAVGEWSPEVERAFDLLENPDESWLSDPKLYAQAIETLIKPLKMVYFGNHELTKLGLNVPVFDKMAIFPMFRVMAKADNYHLYNRMNNEELGTIDMLTFESAVKVGGRKKFKPYKDALNSRFNLEDLNKPSTSIVNGETNFEGLDSDNSKLPTYIQDLRNLRLQMNTDPHEHTDRSLGTQFAKVALSNLVKSRPYGLNKGVEYTGRLIIDNVFNSINRLSDLGAQKIYDEFTDDGTLSTRKLSNFLIRQAKDSGLSRDVVSSFEIDESTGQMRVPLSAQSNRRFIESRIISQVGKKAIDINTPGGSAIQHAFFGFKNTTITDQESVGRAFNDGKDLSPLNEDGSMDCMLSTNFFRHVVPASVRKQGYTAIREWLIEKNIIGQNAKPYALGYRIPTQGLSSTASLKVTDVLPESMGDVIVVPSDFTAMTGSDFDIDKLYIVTGYYDKDGNYLECNWDDIDSNSEQQLVNGLIDMYRIAISDDTNIDQTKAPLDNLTEKVKSNILPLVMGTAKNEAKPMYELLPSYQLFKKFEYTGGKDGIAPFALASTNHALTQALNLRMDLGEVADLYDLGNINDITSQDGERILDWLSAMINAHVDVAKDPYIINLNVNSVTYSMTEFLLRTGKGEATFYFLSQPILKDFANMIIKLNGQYGVDPQDVSYSLLIDDTLAGLKRQYMREFANFVDSQSDENVKKKLNQEWAGLLDFENSPDTPRRAVDVELLKKALTSNIEGNRDLNFYLQQVLVATAYQDMLPYAERLTKLVRLSQIDTKKYGNTLAQLANYSKSVFDFIRNDGELFYQTDDKGVKIEDENQNALLNYYSNSFLMKKLKNAVDIPRFILHQDFIQATDMYGGLFNNMINSMIGERSGINKQLAMKLDSIVDSVIRARIANSTPAMHLELGELKEMVMGNRTVPKRLHQLKYAIYRNINGRYDNLLNGDGSISNAFLNYLIPTLATDSTEGGIDAMSLLNSSMANSSNFENRLIAYFSDLMSNEDAAVRQFANRLALYAYYTSYDNKAPNTFSHLISSQFRIDSGYADNIRQAIGDMNTGQWLGNVFNETTDEPTLSSYPSIALNIARNNAQDSEVVKNVVKPKSNRYNSKSFIYAPSPWTDGTGTYLMSFSTKPRKDERDFLSIDYPVYGKRNTVLYVKIGRLEVYDKEKGKKLGLAGQTIYAAVPRLGIQSGSNTVNEYYKDAYSLSDFDENNISVLSYKYLNDFFNDQSKYKMWVKGVDSKNIDISLIPSQYFNEQFNAHGLDRLTEEVDLSENSADNTISQEVNDEKPTQHSERPKSKAMETKLLDRDIAAEAGLLDKGNLMTKVNQQLLMTEAMMEAVPYEDPNAGVESSGEDISDMFTSEDDLNEDNFSDDAYNNCKGK</sequence>
<feature type="region of interest" description="Disordered" evidence="1">
    <location>
        <begin position="1029"/>
        <end position="1068"/>
    </location>
</feature>
<feature type="compositionally biased region" description="Acidic residues" evidence="1">
    <location>
        <begin position="1032"/>
        <end position="1054"/>
    </location>
</feature>
<feature type="region of interest" description="Disordered" evidence="1">
    <location>
        <begin position="1780"/>
        <end position="1844"/>
    </location>
</feature>
<accession>A0A7M1RR96</accession>
<evidence type="ECO:0000313" key="3">
    <source>
        <dbReference type="Proteomes" id="UP000594150"/>
    </source>
</evidence>
<feature type="region of interest" description="Disordered" evidence="1">
    <location>
        <begin position="4426"/>
        <end position="4464"/>
    </location>
</feature>
<keyword evidence="3" id="KW-1185">Reference proteome</keyword>
<evidence type="ECO:0000313" key="2">
    <source>
        <dbReference type="EMBL" id="QOR56654.1"/>
    </source>
</evidence>
<feature type="region of interest" description="Disordered" evidence="1">
    <location>
        <begin position="4354"/>
        <end position="4382"/>
    </location>
</feature>
<dbReference type="GeneID" id="65130567"/>
<feature type="compositionally biased region" description="Basic and acidic residues" evidence="1">
    <location>
        <begin position="1796"/>
        <end position="1838"/>
    </location>
</feature>
<feature type="compositionally biased region" description="Acidic residues" evidence="1">
    <location>
        <begin position="4434"/>
        <end position="4454"/>
    </location>
</feature>
<feature type="compositionally biased region" description="Low complexity" evidence="1">
    <location>
        <begin position="1780"/>
        <end position="1795"/>
    </location>
</feature>
<name>A0A7M1RR96_9CAUD</name>
<feature type="compositionally biased region" description="Basic and acidic residues" evidence="1">
    <location>
        <begin position="1257"/>
        <end position="1274"/>
    </location>
</feature>
<dbReference type="RefSeq" id="YP_010112106.1">
    <property type="nucleotide sequence ID" value="NC_055888.1"/>
</dbReference>
<dbReference type="Proteomes" id="UP000594150">
    <property type="component" value="Segment"/>
</dbReference>
<protein>
    <submittedName>
        <fullName evidence="2">Nuclear pore complex protein-like protein</fullName>
    </submittedName>
</protein>
<proteinExistence type="predicted"/>
<feature type="region of interest" description="Disordered" evidence="1">
    <location>
        <begin position="1253"/>
        <end position="1274"/>
    </location>
</feature>
<dbReference type="KEGG" id="vg:65130567"/>
<organism evidence="2 3">
    <name type="scientific">uncultured phage cr52_1</name>
    <dbReference type="NCBI Taxonomy" id="2772079"/>
    <lineage>
        <taxon>Viruses</taxon>
        <taxon>Duplodnaviria</taxon>
        <taxon>Heunggongvirae</taxon>
        <taxon>Uroviricota</taxon>
        <taxon>Caudoviricetes</taxon>
        <taxon>Crassvirales</taxon>
        <taxon>Suoliviridae</taxon>
        <taxon>Loutivirinae</taxon>
        <taxon>Buchavirus</taxon>
        <taxon>Buchavirus copri</taxon>
    </lineage>
</organism>
<feature type="compositionally biased region" description="Basic and acidic residues" evidence="1">
    <location>
        <begin position="4367"/>
        <end position="4382"/>
    </location>
</feature>
<feature type="compositionally biased region" description="Polar residues" evidence="1">
    <location>
        <begin position="4354"/>
        <end position="4365"/>
    </location>
</feature>
<reference evidence="2 3" key="1">
    <citation type="submission" date="2020-07" db="EMBL/GenBank/DDBJ databases">
        <title>Taxonomic proposal: Crassvirales, a new order of highly abundant and diverse bacterial viruses.</title>
        <authorList>
            <person name="Shkoporov A.N."/>
            <person name="Stockdale S.R."/>
            <person name="Guerin E."/>
            <person name="Ross R.P."/>
            <person name="Hill C."/>
        </authorList>
    </citation>
    <scope>NUCLEOTIDE SEQUENCE [LARGE SCALE GENOMIC DNA]</scope>
</reference>